<evidence type="ECO:0000313" key="1">
    <source>
        <dbReference type="EMBL" id="MBT0768177.1"/>
    </source>
</evidence>
<evidence type="ECO:0000313" key="2">
    <source>
        <dbReference type="Proteomes" id="UP001197247"/>
    </source>
</evidence>
<reference evidence="1 2" key="1">
    <citation type="submission" date="2021-05" db="EMBL/GenBank/DDBJ databases">
        <title>Kineosporia and Streptomyces sp. nov. two new marine actinobacteria isolated from Coral.</title>
        <authorList>
            <person name="Buangrab K."/>
            <person name="Sutthacheep M."/>
            <person name="Yeemin T."/>
            <person name="Harunari E."/>
            <person name="Igarashi Y."/>
            <person name="Kanchanasin P."/>
            <person name="Tanasupawat S."/>
            <person name="Phongsopitanun W."/>
        </authorList>
    </citation>
    <scope>NUCLEOTIDE SEQUENCE [LARGE SCALE GENOMIC DNA]</scope>
    <source>
        <strain evidence="1 2">J2-2</strain>
    </source>
</reference>
<sequence length="64" mass="6899">MVMSFWSSPRFGISPGMRENSSVSVVTFSSRNRSWPGTVGGLVDGGQRLEPEAGVEVEVILRGD</sequence>
<accession>A0ABS5TAS9</accession>
<dbReference type="RefSeq" id="WP_214154482.1">
    <property type="nucleotide sequence ID" value="NZ_JAHBAY010000002.1"/>
</dbReference>
<comment type="caution">
    <text evidence="1">The sequence shown here is derived from an EMBL/GenBank/DDBJ whole genome shotgun (WGS) entry which is preliminary data.</text>
</comment>
<keyword evidence="2" id="KW-1185">Reference proteome</keyword>
<organism evidence="1 2">
    <name type="scientific">Kineosporia corallincola</name>
    <dbReference type="NCBI Taxonomy" id="2835133"/>
    <lineage>
        <taxon>Bacteria</taxon>
        <taxon>Bacillati</taxon>
        <taxon>Actinomycetota</taxon>
        <taxon>Actinomycetes</taxon>
        <taxon>Kineosporiales</taxon>
        <taxon>Kineosporiaceae</taxon>
        <taxon>Kineosporia</taxon>
    </lineage>
</organism>
<dbReference type="EMBL" id="JAHBAY010000002">
    <property type="protein sequence ID" value="MBT0768177.1"/>
    <property type="molecule type" value="Genomic_DNA"/>
</dbReference>
<proteinExistence type="predicted"/>
<protein>
    <submittedName>
        <fullName evidence="1">Uncharacterized protein</fullName>
    </submittedName>
</protein>
<name>A0ABS5TAS9_9ACTN</name>
<gene>
    <name evidence="1" type="ORF">KIH74_04540</name>
</gene>
<dbReference type="Proteomes" id="UP001197247">
    <property type="component" value="Unassembled WGS sequence"/>
</dbReference>